<comment type="caution">
    <text evidence="1">The sequence shown here is derived from an EMBL/GenBank/DDBJ whole genome shotgun (WGS) entry which is preliminary data.</text>
</comment>
<reference evidence="1 2" key="1">
    <citation type="journal article" date="2022" name="DNA Res.">
        <title>Chromosomal-level genome assembly of the orchid tree Bauhinia variegata (Leguminosae; Cercidoideae) supports the allotetraploid origin hypothesis of Bauhinia.</title>
        <authorList>
            <person name="Zhong Y."/>
            <person name="Chen Y."/>
            <person name="Zheng D."/>
            <person name="Pang J."/>
            <person name="Liu Y."/>
            <person name="Luo S."/>
            <person name="Meng S."/>
            <person name="Qian L."/>
            <person name="Wei D."/>
            <person name="Dai S."/>
            <person name="Zhou R."/>
        </authorList>
    </citation>
    <scope>NUCLEOTIDE SEQUENCE [LARGE SCALE GENOMIC DNA]</scope>
    <source>
        <strain evidence="1">BV-YZ2020</strain>
    </source>
</reference>
<proteinExistence type="predicted"/>
<dbReference type="EMBL" id="CM039436">
    <property type="protein sequence ID" value="KAI4313844.1"/>
    <property type="molecule type" value="Genomic_DNA"/>
</dbReference>
<organism evidence="1 2">
    <name type="scientific">Bauhinia variegata</name>
    <name type="common">Purple orchid tree</name>
    <name type="synonym">Phanera variegata</name>
    <dbReference type="NCBI Taxonomy" id="167791"/>
    <lineage>
        <taxon>Eukaryota</taxon>
        <taxon>Viridiplantae</taxon>
        <taxon>Streptophyta</taxon>
        <taxon>Embryophyta</taxon>
        <taxon>Tracheophyta</taxon>
        <taxon>Spermatophyta</taxon>
        <taxon>Magnoliopsida</taxon>
        <taxon>eudicotyledons</taxon>
        <taxon>Gunneridae</taxon>
        <taxon>Pentapetalae</taxon>
        <taxon>rosids</taxon>
        <taxon>fabids</taxon>
        <taxon>Fabales</taxon>
        <taxon>Fabaceae</taxon>
        <taxon>Cercidoideae</taxon>
        <taxon>Cercideae</taxon>
        <taxon>Bauhiniinae</taxon>
        <taxon>Bauhinia</taxon>
    </lineage>
</organism>
<dbReference type="Proteomes" id="UP000828941">
    <property type="component" value="Chromosome 11"/>
</dbReference>
<name>A0ACB9LRL3_BAUVA</name>
<evidence type="ECO:0000313" key="2">
    <source>
        <dbReference type="Proteomes" id="UP000828941"/>
    </source>
</evidence>
<gene>
    <name evidence="1" type="ORF">L6164_026792</name>
</gene>
<evidence type="ECO:0000313" key="1">
    <source>
        <dbReference type="EMBL" id="KAI4313844.1"/>
    </source>
</evidence>
<keyword evidence="2" id="KW-1185">Reference proteome</keyword>
<protein>
    <submittedName>
        <fullName evidence="1">Uncharacterized protein</fullName>
    </submittedName>
</protein>
<accession>A0ACB9LRL3</accession>
<sequence length="79" mass="9212">MEESRTKRPRNCNRHPVYHGVRIRSWGKWVSRIRRPRKRSRIWLGTFATPEMATRAHDAVVLSIKGFDQTKTYTSAGAS</sequence>